<feature type="domain" description="HTH tetR-type" evidence="5">
    <location>
        <begin position="4"/>
        <end position="64"/>
    </location>
</feature>
<dbReference type="PANTHER" id="PTHR30055:SF234">
    <property type="entry name" value="HTH-TYPE TRANSCRIPTIONAL REGULATOR BETI"/>
    <property type="match status" value="1"/>
</dbReference>
<evidence type="ECO:0000313" key="7">
    <source>
        <dbReference type="Proteomes" id="UP000183994"/>
    </source>
</evidence>
<reference evidence="7" key="1">
    <citation type="submission" date="2016-11" db="EMBL/GenBank/DDBJ databases">
        <authorList>
            <person name="Varghese N."/>
            <person name="Submissions S."/>
        </authorList>
    </citation>
    <scope>NUCLEOTIDE SEQUENCE [LARGE SCALE GENOMIC DNA]</scope>
    <source>
        <strain evidence="7">DSM 16219</strain>
    </source>
</reference>
<dbReference type="EMBL" id="FQZU01000014">
    <property type="protein sequence ID" value="SHJ90021.1"/>
    <property type="molecule type" value="Genomic_DNA"/>
</dbReference>
<dbReference type="PANTHER" id="PTHR30055">
    <property type="entry name" value="HTH-TYPE TRANSCRIPTIONAL REGULATOR RUTR"/>
    <property type="match status" value="1"/>
</dbReference>
<dbReference type="Pfam" id="PF00440">
    <property type="entry name" value="TetR_N"/>
    <property type="match status" value="1"/>
</dbReference>
<evidence type="ECO:0000256" key="3">
    <source>
        <dbReference type="ARBA" id="ARBA00023163"/>
    </source>
</evidence>
<keyword evidence="7" id="KW-1185">Reference proteome</keyword>
<accession>A0A1M6N2S8</accession>
<dbReference type="AlphaFoldDB" id="A0A1M6N2S8"/>
<dbReference type="InterPro" id="IPR009057">
    <property type="entry name" value="Homeodomain-like_sf"/>
</dbReference>
<organism evidence="6 7">
    <name type="scientific">Desulfatibacillum alkenivorans DSM 16219</name>
    <dbReference type="NCBI Taxonomy" id="1121393"/>
    <lineage>
        <taxon>Bacteria</taxon>
        <taxon>Pseudomonadati</taxon>
        <taxon>Thermodesulfobacteriota</taxon>
        <taxon>Desulfobacteria</taxon>
        <taxon>Desulfobacterales</taxon>
        <taxon>Desulfatibacillaceae</taxon>
        <taxon>Desulfatibacillum</taxon>
    </lineage>
</organism>
<dbReference type="PROSITE" id="PS50977">
    <property type="entry name" value="HTH_TETR_2"/>
    <property type="match status" value="1"/>
</dbReference>
<dbReference type="RefSeq" id="WP_073476266.1">
    <property type="nucleotide sequence ID" value="NZ_FQZU01000014.1"/>
</dbReference>
<name>A0A1M6N2S8_9BACT</name>
<dbReference type="InterPro" id="IPR036271">
    <property type="entry name" value="Tet_transcr_reg_TetR-rel_C_sf"/>
</dbReference>
<dbReference type="SUPFAM" id="SSF48498">
    <property type="entry name" value="Tetracyclin repressor-like, C-terminal domain"/>
    <property type="match status" value="1"/>
</dbReference>
<keyword evidence="1" id="KW-0805">Transcription regulation</keyword>
<dbReference type="Gene3D" id="1.10.357.10">
    <property type="entry name" value="Tetracycline Repressor, domain 2"/>
    <property type="match status" value="1"/>
</dbReference>
<feature type="DNA-binding region" description="H-T-H motif" evidence="4">
    <location>
        <begin position="27"/>
        <end position="46"/>
    </location>
</feature>
<proteinExistence type="predicted"/>
<dbReference type="SUPFAM" id="SSF46689">
    <property type="entry name" value="Homeodomain-like"/>
    <property type="match status" value="1"/>
</dbReference>
<evidence type="ECO:0000256" key="1">
    <source>
        <dbReference type="ARBA" id="ARBA00023015"/>
    </source>
</evidence>
<protein>
    <submittedName>
        <fullName evidence="6">Transcriptional regulator, TetR family</fullName>
    </submittedName>
</protein>
<dbReference type="GO" id="GO:0003700">
    <property type="term" value="F:DNA-binding transcription factor activity"/>
    <property type="evidence" value="ECO:0007669"/>
    <property type="project" value="TreeGrafter"/>
</dbReference>
<dbReference type="STRING" id="1121393.SAMN02745216_02493"/>
<dbReference type="Gene3D" id="1.10.10.60">
    <property type="entry name" value="Homeodomain-like"/>
    <property type="match status" value="1"/>
</dbReference>
<keyword evidence="2 4" id="KW-0238">DNA-binding</keyword>
<dbReference type="InterPro" id="IPR050109">
    <property type="entry name" value="HTH-type_TetR-like_transc_reg"/>
</dbReference>
<evidence type="ECO:0000256" key="2">
    <source>
        <dbReference type="ARBA" id="ARBA00023125"/>
    </source>
</evidence>
<dbReference type="GO" id="GO:0000976">
    <property type="term" value="F:transcription cis-regulatory region binding"/>
    <property type="evidence" value="ECO:0007669"/>
    <property type="project" value="TreeGrafter"/>
</dbReference>
<dbReference type="Pfam" id="PF08359">
    <property type="entry name" value="TetR_C_4"/>
    <property type="match status" value="1"/>
</dbReference>
<evidence type="ECO:0000313" key="6">
    <source>
        <dbReference type="EMBL" id="SHJ90021.1"/>
    </source>
</evidence>
<dbReference type="InterPro" id="IPR013570">
    <property type="entry name" value="Tscrpt_reg_YsiA_C"/>
</dbReference>
<evidence type="ECO:0000256" key="4">
    <source>
        <dbReference type="PROSITE-ProRule" id="PRU00335"/>
    </source>
</evidence>
<sequence length="210" mass="24251">MTEQTKENRILDAATLEIAENGYANATMARIAKRANVSSGLIYFYFPKGKLQVLLSITVRFWKILNDRLETQLESISDPVARITEVARLAEFMLVRDNNRLYLAKVLIEELPRMFMINDEELKDTRMEITIQNRKFIHTIDSIIKDGQDQGIFDRDLNPSAVRQVLYGAVEMLLYGLFIKASRNEDLGYGKDDVKHTLDMLIRKFLCKTP</sequence>
<dbReference type="OrthoDB" id="9798857at2"/>
<evidence type="ECO:0000259" key="5">
    <source>
        <dbReference type="PROSITE" id="PS50977"/>
    </source>
</evidence>
<dbReference type="InterPro" id="IPR001647">
    <property type="entry name" value="HTH_TetR"/>
</dbReference>
<keyword evidence="3" id="KW-0804">Transcription</keyword>
<dbReference type="Proteomes" id="UP000183994">
    <property type="component" value="Unassembled WGS sequence"/>
</dbReference>
<gene>
    <name evidence="6" type="ORF">SAMN02745216_02493</name>
</gene>